<dbReference type="InterPro" id="IPR055414">
    <property type="entry name" value="LRR_R13L4/SHOC2-like"/>
</dbReference>
<evidence type="ECO:0000256" key="4">
    <source>
        <dbReference type="ARBA" id="ARBA00022840"/>
    </source>
</evidence>
<comment type="caution">
    <text evidence="8">The sequence shown here is derived from an EMBL/GenBank/DDBJ whole genome shotgun (WGS) entry which is preliminary data.</text>
</comment>
<dbReference type="SUPFAM" id="SSF52540">
    <property type="entry name" value="P-loop containing nucleoside triphosphate hydrolases"/>
    <property type="match status" value="1"/>
</dbReference>
<organism evidence="8 9">
    <name type="scientific">Rehmannia glutinosa</name>
    <name type="common">Chinese foxglove</name>
    <dbReference type="NCBI Taxonomy" id="99300"/>
    <lineage>
        <taxon>Eukaryota</taxon>
        <taxon>Viridiplantae</taxon>
        <taxon>Streptophyta</taxon>
        <taxon>Embryophyta</taxon>
        <taxon>Tracheophyta</taxon>
        <taxon>Spermatophyta</taxon>
        <taxon>Magnoliopsida</taxon>
        <taxon>eudicotyledons</taxon>
        <taxon>Gunneridae</taxon>
        <taxon>Pentapetalae</taxon>
        <taxon>asterids</taxon>
        <taxon>lamiids</taxon>
        <taxon>Lamiales</taxon>
        <taxon>Orobanchaceae</taxon>
        <taxon>Rehmannieae</taxon>
        <taxon>Rehmannia</taxon>
    </lineage>
</organism>
<dbReference type="Gene3D" id="3.80.10.10">
    <property type="entry name" value="Ribonuclease Inhibitor"/>
    <property type="match status" value="2"/>
</dbReference>
<dbReference type="InterPro" id="IPR041118">
    <property type="entry name" value="Rx_N"/>
</dbReference>
<evidence type="ECO:0000313" key="8">
    <source>
        <dbReference type="EMBL" id="KAK6156199.1"/>
    </source>
</evidence>
<dbReference type="InterPro" id="IPR027417">
    <property type="entry name" value="P-loop_NTPase"/>
</dbReference>
<dbReference type="Pfam" id="PF18052">
    <property type="entry name" value="Rx_N"/>
    <property type="match status" value="1"/>
</dbReference>
<sequence>MAETFLFNITEGVLSKVSSLAIEQISSACNIKTEVRKLQNTLSTIKAVILDADEQQSKNHEVRDWLEKLKDAVYDIDDLLDDLSTQVLQRNMENFRGIMILKKVTRFFSSSNPIASRFKIVHRVKGLRKKLDEIAEDRNKFHFNEKAILIPVDNNHVREQTHSFVIASDIIGRDGDKENIVKLLVSSDCENEEVLVISIVGIGGLGKTTVVKLAYNDDRVIQSFDLGMWVSVSEDFRVGKVVEKILKSTTGESLGHLDMDQMQRRLVDVLSDKKYLLVLDDVWNDDRNKWMDLMELLKNGRAGSKIIVTTRSKAVATITSTTSPYNLTEPFFNSRNVRSFRCAFKVKPLDKTLIEAIVRNFRRLRVLILNGLQLEELPSSIGDLTLLKYFDLSQSSNIKSLPKSICKLLNLQTLNLINCENFQDLPRNFGDLVSMRTLYLTCQEMSLRKKSPQSFTSLQFLLLYNCDFIQLPSELQHFASIRVLRIYDCPRLASLPNGIKYLSKLEKLWIWNCEELDLSEGDGLQGLTGLQSLLLMGLPKLIDLPVGLKENVVKTLKFLRVANCANFSAFPDWLVSFSMLQRLYIEDCPNLFFLPEGVHKNIAKLHISGCPNLASFGE</sequence>
<feature type="domain" description="Disease resistance R13L4/SHOC-2-like LRR" evidence="7">
    <location>
        <begin position="358"/>
        <end position="443"/>
    </location>
</feature>
<dbReference type="Proteomes" id="UP001318860">
    <property type="component" value="Unassembled WGS sequence"/>
</dbReference>
<name>A0ABR0XAM5_REHGL</name>
<dbReference type="InterPro" id="IPR032675">
    <property type="entry name" value="LRR_dom_sf"/>
</dbReference>
<evidence type="ECO:0000259" key="7">
    <source>
        <dbReference type="Pfam" id="PF23598"/>
    </source>
</evidence>
<dbReference type="Pfam" id="PF00931">
    <property type="entry name" value="NB-ARC"/>
    <property type="match status" value="1"/>
</dbReference>
<dbReference type="EMBL" id="JABTTQ020000005">
    <property type="protein sequence ID" value="KAK6156199.1"/>
    <property type="molecule type" value="Genomic_DNA"/>
</dbReference>
<keyword evidence="4" id="KW-0067">ATP-binding</keyword>
<dbReference type="Gene3D" id="1.20.5.4130">
    <property type="match status" value="1"/>
</dbReference>
<evidence type="ECO:0000256" key="2">
    <source>
        <dbReference type="ARBA" id="ARBA00022741"/>
    </source>
</evidence>
<feature type="domain" description="Disease resistance N-terminal" evidence="6">
    <location>
        <begin position="13"/>
        <end position="95"/>
    </location>
</feature>
<evidence type="ECO:0000259" key="5">
    <source>
        <dbReference type="Pfam" id="PF00931"/>
    </source>
</evidence>
<dbReference type="Pfam" id="PF23598">
    <property type="entry name" value="LRR_14"/>
    <property type="match status" value="1"/>
</dbReference>
<dbReference type="PANTHER" id="PTHR36766">
    <property type="entry name" value="PLANT BROAD-SPECTRUM MILDEW RESISTANCE PROTEIN RPW8"/>
    <property type="match status" value="1"/>
</dbReference>
<reference evidence="8 9" key="1">
    <citation type="journal article" date="2021" name="Comput. Struct. Biotechnol. J.">
        <title>De novo genome assembly of the potent medicinal plant Rehmannia glutinosa using nanopore technology.</title>
        <authorList>
            <person name="Ma L."/>
            <person name="Dong C."/>
            <person name="Song C."/>
            <person name="Wang X."/>
            <person name="Zheng X."/>
            <person name="Niu Y."/>
            <person name="Chen S."/>
            <person name="Feng W."/>
        </authorList>
    </citation>
    <scope>NUCLEOTIDE SEQUENCE [LARGE SCALE GENOMIC DNA]</scope>
    <source>
        <strain evidence="8">DH-2019</strain>
    </source>
</reference>
<dbReference type="InterPro" id="IPR002182">
    <property type="entry name" value="NB-ARC"/>
</dbReference>
<evidence type="ECO:0000256" key="3">
    <source>
        <dbReference type="ARBA" id="ARBA00022821"/>
    </source>
</evidence>
<keyword evidence="2" id="KW-0547">Nucleotide-binding</keyword>
<dbReference type="SUPFAM" id="SSF52058">
    <property type="entry name" value="L domain-like"/>
    <property type="match status" value="1"/>
</dbReference>
<dbReference type="PRINTS" id="PR00364">
    <property type="entry name" value="DISEASERSIST"/>
</dbReference>
<keyword evidence="3" id="KW-0611">Plant defense</keyword>
<evidence type="ECO:0000256" key="1">
    <source>
        <dbReference type="ARBA" id="ARBA00022737"/>
    </source>
</evidence>
<proteinExistence type="predicted"/>
<evidence type="ECO:0000259" key="6">
    <source>
        <dbReference type="Pfam" id="PF18052"/>
    </source>
</evidence>
<keyword evidence="9" id="KW-1185">Reference proteome</keyword>
<feature type="domain" description="NB-ARC" evidence="5">
    <location>
        <begin position="176"/>
        <end position="322"/>
    </location>
</feature>
<dbReference type="PANTHER" id="PTHR36766:SF48">
    <property type="entry name" value="DISEASE RESISTANCE PROTEIN RGA3"/>
    <property type="match status" value="1"/>
</dbReference>
<gene>
    <name evidence="8" type="ORF">DH2020_010447</name>
</gene>
<dbReference type="Gene3D" id="3.40.50.300">
    <property type="entry name" value="P-loop containing nucleotide triphosphate hydrolases"/>
    <property type="match status" value="1"/>
</dbReference>
<protein>
    <submittedName>
        <fullName evidence="8">Uncharacterized protein</fullName>
    </submittedName>
</protein>
<evidence type="ECO:0000313" key="9">
    <source>
        <dbReference type="Proteomes" id="UP001318860"/>
    </source>
</evidence>
<keyword evidence="1" id="KW-0677">Repeat</keyword>
<accession>A0ABR0XAM5</accession>